<dbReference type="RefSeq" id="WP_121143613.1">
    <property type="nucleotide sequence ID" value="NZ_FWFU01000001.1"/>
</dbReference>
<feature type="transmembrane region" description="Helical" evidence="1">
    <location>
        <begin position="151"/>
        <end position="170"/>
    </location>
</feature>
<gene>
    <name evidence="2" type="ORF">ROH8110_01290</name>
</gene>
<reference evidence="2 3" key="1">
    <citation type="submission" date="2017-03" db="EMBL/GenBank/DDBJ databases">
        <authorList>
            <person name="Afonso C.L."/>
            <person name="Miller P.J."/>
            <person name="Scott M.A."/>
            <person name="Spackman E."/>
            <person name="Goraichik I."/>
            <person name="Dimitrov K.M."/>
            <person name="Suarez D.L."/>
            <person name="Swayne D.E."/>
        </authorList>
    </citation>
    <scope>NUCLEOTIDE SEQUENCE [LARGE SCALE GENOMIC DNA]</scope>
    <source>
        <strain evidence="2 3">CECT 8110</strain>
    </source>
</reference>
<keyword evidence="1" id="KW-1133">Transmembrane helix</keyword>
<feature type="transmembrane region" description="Helical" evidence="1">
    <location>
        <begin position="109"/>
        <end position="130"/>
    </location>
</feature>
<dbReference type="Proteomes" id="UP000193207">
    <property type="component" value="Unassembled WGS sequence"/>
</dbReference>
<keyword evidence="3" id="KW-1185">Reference proteome</keyword>
<organism evidence="2 3">
    <name type="scientific">Roseovarius halotolerans</name>
    <dbReference type="NCBI Taxonomy" id="505353"/>
    <lineage>
        <taxon>Bacteria</taxon>
        <taxon>Pseudomonadati</taxon>
        <taxon>Pseudomonadota</taxon>
        <taxon>Alphaproteobacteria</taxon>
        <taxon>Rhodobacterales</taxon>
        <taxon>Roseobacteraceae</taxon>
        <taxon>Roseovarius</taxon>
    </lineage>
</organism>
<accession>A0A1X6YP74</accession>
<protein>
    <recommendedName>
        <fullName evidence="4">Component of SufBCD complex</fullName>
    </recommendedName>
</protein>
<sequence length="180" mass="20930">MNWYETVFELIDMRSFSNLWFWIALAVLWSSTSHWVLGVPWDMVTRARKAERTGEDDQSVIDLHDMVRINTNRILYIMRESGLLASGFACFILTATFMLGFYYRIEFAQAVFLLAMPMSLVALLSFWSARKIRLREMQGALLYRQMHRHRLVTQVIGMVSIFITAMWGMLQNMTLGVLGG</sequence>
<evidence type="ECO:0000313" key="3">
    <source>
        <dbReference type="Proteomes" id="UP000193207"/>
    </source>
</evidence>
<evidence type="ECO:0008006" key="4">
    <source>
        <dbReference type="Google" id="ProtNLM"/>
    </source>
</evidence>
<feature type="transmembrane region" description="Helical" evidence="1">
    <location>
        <begin position="83"/>
        <end position="103"/>
    </location>
</feature>
<dbReference type="EMBL" id="FWFU01000001">
    <property type="protein sequence ID" value="SLN27111.1"/>
    <property type="molecule type" value="Genomic_DNA"/>
</dbReference>
<dbReference type="AlphaFoldDB" id="A0A1X6YP74"/>
<evidence type="ECO:0000313" key="2">
    <source>
        <dbReference type="EMBL" id="SLN27111.1"/>
    </source>
</evidence>
<feature type="transmembrane region" description="Helical" evidence="1">
    <location>
        <begin position="20"/>
        <end position="39"/>
    </location>
</feature>
<name>A0A1X6YP74_9RHOB</name>
<evidence type="ECO:0000256" key="1">
    <source>
        <dbReference type="SAM" id="Phobius"/>
    </source>
</evidence>
<dbReference type="OrthoDB" id="7847071at2"/>
<proteinExistence type="predicted"/>
<keyword evidence="1" id="KW-0812">Transmembrane</keyword>
<keyword evidence="1" id="KW-0472">Membrane</keyword>